<evidence type="ECO:0000256" key="3">
    <source>
        <dbReference type="ARBA" id="ARBA00022801"/>
    </source>
</evidence>
<keyword evidence="5" id="KW-0865">Zymogen</keyword>
<evidence type="ECO:0000313" key="10">
    <source>
        <dbReference type="EMBL" id="CAD0195890.1"/>
    </source>
</evidence>
<dbReference type="InterPro" id="IPR013201">
    <property type="entry name" value="Prot_inhib_I29"/>
</dbReference>
<keyword evidence="3" id="KW-0378">Hydrolase</keyword>
<name>A0A9N8PZN2_CHRIL</name>
<dbReference type="GO" id="GO:0006508">
    <property type="term" value="P:proteolysis"/>
    <property type="evidence" value="ECO:0007669"/>
    <property type="project" value="UniProtKB-KW"/>
</dbReference>
<dbReference type="PROSITE" id="PS00640">
    <property type="entry name" value="THIOL_PROTEASE_ASN"/>
    <property type="match status" value="1"/>
</dbReference>
<keyword evidence="2" id="KW-0645">Protease</keyword>
<dbReference type="PROSITE" id="PS51257">
    <property type="entry name" value="PROKAR_LIPOPROTEIN"/>
    <property type="match status" value="1"/>
</dbReference>
<evidence type="ECO:0000256" key="2">
    <source>
        <dbReference type="ARBA" id="ARBA00022670"/>
    </source>
</evidence>
<dbReference type="PANTHER" id="PTHR12411">
    <property type="entry name" value="CYSTEINE PROTEASE FAMILY C1-RELATED"/>
    <property type="match status" value="1"/>
</dbReference>
<dbReference type="PROSITE" id="PS00639">
    <property type="entry name" value="THIOL_PROTEASE_HIS"/>
    <property type="match status" value="1"/>
</dbReference>
<dbReference type="PROSITE" id="PS00139">
    <property type="entry name" value="THIOL_PROTEASE_CYS"/>
    <property type="match status" value="1"/>
</dbReference>
<keyword evidence="4" id="KW-0788">Thiol protease</keyword>
<dbReference type="SUPFAM" id="SSF54001">
    <property type="entry name" value="Cysteine proteinases"/>
    <property type="match status" value="1"/>
</dbReference>
<gene>
    <name evidence="10" type="ORF">CINC_LOCUS10187</name>
</gene>
<dbReference type="SMART" id="SM00645">
    <property type="entry name" value="Pept_C1"/>
    <property type="match status" value="1"/>
</dbReference>
<feature type="transmembrane region" description="Helical" evidence="7">
    <location>
        <begin position="12"/>
        <end position="37"/>
    </location>
</feature>
<dbReference type="FunFam" id="3.90.70.10:FF:000039">
    <property type="entry name" value="Cysteine proteinase 2, putative"/>
    <property type="match status" value="1"/>
</dbReference>
<evidence type="ECO:0000259" key="9">
    <source>
        <dbReference type="SMART" id="SM00848"/>
    </source>
</evidence>
<feature type="domain" description="Peptidase C1A papain C-terminal" evidence="8">
    <location>
        <begin position="142"/>
        <end position="355"/>
    </location>
</feature>
<dbReference type="Gene3D" id="3.90.70.10">
    <property type="entry name" value="Cysteine proteinases"/>
    <property type="match status" value="1"/>
</dbReference>
<keyword evidence="6" id="KW-1015">Disulfide bond</keyword>
<evidence type="ECO:0000256" key="1">
    <source>
        <dbReference type="ARBA" id="ARBA00008455"/>
    </source>
</evidence>
<dbReference type="Proteomes" id="UP001154114">
    <property type="component" value="Chromosome 4"/>
</dbReference>
<dbReference type="InterPro" id="IPR025661">
    <property type="entry name" value="Pept_asp_AS"/>
</dbReference>
<sequence length="357" mass="40363">MVYKRCNFFSQIGLYLQFVAMSSTLLLLLCACLLGLVSTRMAPMYESEHFEMHFERFIIEYNKSYESEHEKQTRFEIFKEHLEEINRLNEEHTHANFGVTEFSDMTTEEFVNTYTCLGRLNATDFSSRCSHVSDDQIPDANAPEAFDWRKKNVVTRIKHQHQCGSCYAFSSTGHIESQYAIKNQRLVELSEQQIVDCDRNSHGCQGGTMSGAFSTIINQGGIELESSYPYTGQQGRCQFQPGKAMVRLTGCTSYNLSSQEKLKQLLLSVGPIAIAVRAGNFRPYHGGIMTDEYCGKGGINHAVLLVGYGTENGHPYWLVKNSWGTIWGERGYFKVTRAEGSESCGIFNNFMATATIM</sequence>
<dbReference type="InterPro" id="IPR000668">
    <property type="entry name" value="Peptidase_C1A_C"/>
</dbReference>
<reference evidence="10" key="1">
    <citation type="submission" date="2021-12" db="EMBL/GenBank/DDBJ databases">
        <authorList>
            <person name="King R."/>
        </authorList>
    </citation>
    <scope>NUCLEOTIDE SEQUENCE</scope>
</reference>
<dbReference type="PRINTS" id="PR00705">
    <property type="entry name" value="PAPAIN"/>
</dbReference>
<proteinExistence type="inferred from homology"/>
<dbReference type="Pfam" id="PF00112">
    <property type="entry name" value="Peptidase_C1"/>
    <property type="match status" value="1"/>
</dbReference>
<dbReference type="InterPro" id="IPR025660">
    <property type="entry name" value="Pept_his_AS"/>
</dbReference>
<keyword evidence="7" id="KW-0812">Transmembrane</keyword>
<comment type="similarity">
    <text evidence="1">Belongs to the peptidase C1 family.</text>
</comment>
<keyword evidence="7" id="KW-0472">Membrane</keyword>
<dbReference type="OrthoDB" id="10253408at2759"/>
<evidence type="ECO:0000256" key="5">
    <source>
        <dbReference type="ARBA" id="ARBA00023145"/>
    </source>
</evidence>
<keyword evidence="11" id="KW-1185">Reference proteome</keyword>
<protein>
    <recommendedName>
        <fullName evidence="12">Cysteine proteinase</fullName>
    </recommendedName>
</protein>
<dbReference type="GO" id="GO:0008234">
    <property type="term" value="F:cysteine-type peptidase activity"/>
    <property type="evidence" value="ECO:0007669"/>
    <property type="project" value="UniProtKB-KW"/>
</dbReference>
<evidence type="ECO:0000256" key="4">
    <source>
        <dbReference type="ARBA" id="ARBA00022807"/>
    </source>
</evidence>
<dbReference type="CDD" id="cd02248">
    <property type="entry name" value="Peptidase_C1A"/>
    <property type="match status" value="1"/>
</dbReference>
<dbReference type="InterPro" id="IPR039417">
    <property type="entry name" value="Peptidase_C1A_papain-like"/>
</dbReference>
<dbReference type="InterPro" id="IPR038765">
    <property type="entry name" value="Papain-like_cys_pep_sf"/>
</dbReference>
<organism evidence="10 11">
    <name type="scientific">Chrysodeixis includens</name>
    <name type="common">Soybean looper</name>
    <name type="synonym">Pseudoplusia includens</name>
    <dbReference type="NCBI Taxonomy" id="689277"/>
    <lineage>
        <taxon>Eukaryota</taxon>
        <taxon>Metazoa</taxon>
        <taxon>Ecdysozoa</taxon>
        <taxon>Arthropoda</taxon>
        <taxon>Hexapoda</taxon>
        <taxon>Insecta</taxon>
        <taxon>Pterygota</taxon>
        <taxon>Neoptera</taxon>
        <taxon>Endopterygota</taxon>
        <taxon>Lepidoptera</taxon>
        <taxon>Glossata</taxon>
        <taxon>Ditrysia</taxon>
        <taxon>Noctuoidea</taxon>
        <taxon>Noctuidae</taxon>
        <taxon>Plusiinae</taxon>
        <taxon>Chrysodeixis</taxon>
    </lineage>
</organism>
<feature type="domain" description="Cathepsin propeptide inhibitor" evidence="9">
    <location>
        <begin position="54"/>
        <end position="110"/>
    </location>
</feature>
<keyword evidence="7" id="KW-1133">Transmembrane helix</keyword>
<dbReference type="SMART" id="SM00848">
    <property type="entry name" value="Inhibitor_I29"/>
    <property type="match status" value="1"/>
</dbReference>
<evidence type="ECO:0000256" key="6">
    <source>
        <dbReference type="ARBA" id="ARBA00023157"/>
    </source>
</evidence>
<dbReference type="EMBL" id="LR824007">
    <property type="protein sequence ID" value="CAD0195890.1"/>
    <property type="molecule type" value="Genomic_DNA"/>
</dbReference>
<dbReference type="Pfam" id="PF08246">
    <property type="entry name" value="Inhibitor_I29"/>
    <property type="match status" value="1"/>
</dbReference>
<evidence type="ECO:0000313" key="11">
    <source>
        <dbReference type="Proteomes" id="UP001154114"/>
    </source>
</evidence>
<evidence type="ECO:0008006" key="12">
    <source>
        <dbReference type="Google" id="ProtNLM"/>
    </source>
</evidence>
<accession>A0A9N8PZN2</accession>
<dbReference type="InterPro" id="IPR013128">
    <property type="entry name" value="Peptidase_C1A"/>
</dbReference>
<evidence type="ECO:0000259" key="8">
    <source>
        <dbReference type="SMART" id="SM00645"/>
    </source>
</evidence>
<dbReference type="InterPro" id="IPR000169">
    <property type="entry name" value="Pept_cys_AS"/>
</dbReference>
<evidence type="ECO:0000256" key="7">
    <source>
        <dbReference type="SAM" id="Phobius"/>
    </source>
</evidence>
<dbReference type="AlphaFoldDB" id="A0A9N8PZN2"/>